<comment type="similarity">
    <text evidence="5 18">Belongs to the CDS family.</text>
</comment>
<dbReference type="EC" id="2.7.7.41" evidence="6 18"/>
<evidence type="ECO:0000256" key="19">
    <source>
        <dbReference type="SAM" id="Phobius"/>
    </source>
</evidence>
<sequence>MPNWCSWTCFGRTSTPATSPLPSPPSTSVNAASVRVLAEAVSASPADPAAKKPRNWRDLRLRLISAAILAPLGLLCVGLGSWPFVGLVLVGMVGLGSEWAGMLQQPARSLRGIVLLAWPAIACIATLTVGRWNEALLMLLAPLALGPWIGIGSVAIGIGGIGLLWLRFATGSGYDGVLFVILVVWASDTFAYVAGRAIGGPKLAPRISPGKTRSGSLGGLAGAMLVGAVLALLLPSPVGAAASALRGLGFGLLLGIASQAGDLAESAFKRRCGVKDSGRSIPGHGGLLDRFDGLLAAAPLAAMLSLAAPTGQGFWYAGVQAVSPPASPSGPASSVPKD</sequence>
<evidence type="ECO:0000256" key="3">
    <source>
        <dbReference type="ARBA" id="ARBA00005119"/>
    </source>
</evidence>
<evidence type="ECO:0000256" key="17">
    <source>
        <dbReference type="ARBA" id="ARBA00023264"/>
    </source>
</evidence>
<keyword evidence="16" id="KW-0594">Phospholipid biosynthesis</keyword>
<evidence type="ECO:0000256" key="2">
    <source>
        <dbReference type="ARBA" id="ARBA00004651"/>
    </source>
</evidence>
<keyword evidence="9" id="KW-0444">Lipid biosynthesis</keyword>
<dbReference type="GO" id="GO:0004605">
    <property type="term" value="F:phosphatidate cytidylyltransferase activity"/>
    <property type="evidence" value="ECO:0007669"/>
    <property type="project" value="UniProtKB-EC"/>
</dbReference>
<proteinExistence type="inferred from homology"/>
<dbReference type="GO" id="GO:0005886">
    <property type="term" value="C:plasma membrane"/>
    <property type="evidence" value="ECO:0007669"/>
    <property type="project" value="UniProtKB-SubCell"/>
</dbReference>
<evidence type="ECO:0000313" key="21">
    <source>
        <dbReference type="Proteomes" id="UP000500767"/>
    </source>
</evidence>
<evidence type="ECO:0000313" key="20">
    <source>
        <dbReference type="EMBL" id="QKE90309.1"/>
    </source>
</evidence>
<evidence type="ECO:0000256" key="12">
    <source>
        <dbReference type="ARBA" id="ARBA00022695"/>
    </source>
</evidence>
<evidence type="ECO:0000256" key="9">
    <source>
        <dbReference type="ARBA" id="ARBA00022516"/>
    </source>
</evidence>
<dbReference type="Pfam" id="PF01148">
    <property type="entry name" value="CTP_transf_1"/>
    <property type="match status" value="1"/>
</dbReference>
<dbReference type="PANTHER" id="PTHR46382">
    <property type="entry name" value="PHOSPHATIDATE CYTIDYLYLTRANSFERASE"/>
    <property type="match status" value="1"/>
</dbReference>
<feature type="transmembrane region" description="Helical" evidence="19">
    <location>
        <begin position="216"/>
        <end position="234"/>
    </location>
</feature>
<evidence type="ECO:0000256" key="16">
    <source>
        <dbReference type="ARBA" id="ARBA00023209"/>
    </source>
</evidence>
<accession>A0A6M8HPB7</accession>
<dbReference type="KEGG" id="lck:HN018_09895"/>
<evidence type="ECO:0000256" key="15">
    <source>
        <dbReference type="ARBA" id="ARBA00023136"/>
    </source>
</evidence>
<evidence type="ECO:0000256" key="7">
    <source>
        <dbReference type="ARBA" id="ARBA00019373"/>
    </source>
</evidence>
<dbReference type="GO" id="GO:0016024">
    <property type="term" value="P:CDP-diacylglycerol biosynthetic process"/>
    <property type="evidence" value="ECO:0007669"/>
    <property type="project" value="UniProtKB-UniPathway"/>
</dbReference>
<feature type="transmembrane region" description="Helical" evidence="19">
    <location>
        <begin position="61"/>
        <end position="90"/>
    </location>
</feature>
<keyword evidence="17" id="KW-1208">Phospholipid metabolism</keyword>
<keyword evidence="13 19" id="KW-1133">Transmembrane helix</keyword>
<dbReference type="InterPro" id="IPR000374">
    <property type="entry name" value="PC_trans"/>
</dbReference>
<comment type="pathway">
    <text evidence="4">Lipid metabolism.</text>
</comment>
<keyword evidence="12 18" id="KW-0548">Nucleotidyltransferase</keyword>
<comment type="subcellular location">
    <subcellularLocation>
        <location evidence="2">Cell membrane</location>
        <topology evidence="2">Multi-pass membrane protein</topology>
    </subcellularLocation>
</comment>
<keyword evidence="14" id="KW-0443">Lipid metabolism</keyword>
<feature type="transmembrane region" description="Helical" evidence="19">
    <location>
        <begin position="136"/>
        <end position="165"/>
    </location>
</feature>
<organism evidence="20 21">
    <name type="scientific">Lichenicola cladoniae</name>
    <dbReference type="NCBI Taxonomy" id="1484109"/>
    <lineage>
        <taxon>Bacteria</taxon>
        <taxon>Pseudomonadati</taxon>
        <taxon>Pseudomonadota</taxon>
        <taxon>Alphaproteobacteria</taxon>
        <taxon>Acetobacterales</taxon>
        <taxon>Acetobacteraceae</taxon>
        <taxon>Lichenicola</taxon>
    </lineage>
</organism>
<evidence type="ECO:0000256" key="18">
    <source>
        <dbReference type="RuleBase" id="RU003938"/>
    </source>
</evidence>
<dbReference type="AlphaFoldDB" id="A0A6M8HPB7"/>
<evidence type="ECO:0000256" key="5">
    <source>
        <dbReference type="ARBA" id="ARBA00010185"/>
    </source>
</evidence>
<feature type="transmembrane region" description="Helical" evidence="19">
    <location>
        <begin position="110"/>
        <end position="129"/>
    </location>
</feature>
<gene>
    <name evidence="20" type="ORF">HN018_09895</name>
</gene>
<dbReference type="Proteomes" id="UP000500767">
    <property type="component" value="Chromosome"/>
</dbReference>
<dbReference type="PROSITE" id="PS01315">
    <property type="entry name" value="CDS"/>
    <property type="match status" value="1"/>
</dbReference>
<evidence type="ECO:0000256" key="6">
    <source>
        <dbReference type="ARBA" id="ARBA00012487"/>
    </source>
</evidence>
<evidence type="ECO:0000256" key="10">
    <source>
        <dbReference type="ARBA" id="ARBA00022679"/>
    </source>
</evidence>
<feature type="transmembrane region" description="Helical" evidence="19">
    <location>
        <begin position="177"/>
        <end position="195"/>
    </location>
</feature>
<comment type="pathway">
    <text evidence="3 18">Phospholipid metabolism; CDP-diacylglycerol biosynthesis; CDP-diacylglycerol from sn-glycerol 3-phosphate: step 3/3.</text>
</comment>
<comment type="catalytic activity">
    <reaction evidence="1 18">
        <text>a 1,2-diacyl-sn-glycero-3-phosphate + CTP + H(+) = a CDP-1,2-diacyl-sn-glycerol + diphosphate</text>
        <dbReference type="Rhea" id="RHEA:16229"/>
        <dbReference type="ChEBI" id="CHEBI:15378"/>
        <dbReference type="ChEBI" id="CHEBI:33019"/>
        <dbReference type="ChEBI" id="CHEBI:37563"/>
        <dbReference type="ChEBI" id="CHEBI:58332"/>
        <dbReference type="ChEBI" id="CHEBI:58608"/>
        <dbReference type="EC" id="2.7.7.41"/>
    </reaction>
</comment>
<keyword evidence="21" id="KW-1185">Reference proteome</keyword>
<protein>
    <recommendedName>
        <fullName evidence="7 18">Phosphatidate cytidylyltransferase</fullName>
        <ecNumber evidence="6 18">2.7.7.41</ecNumber>
    </recommendedName>
</protein>
<evidence type="ECO:0000256" key="13">
    <source>
        <dbReference type="ARBA" id="ARBA00022989"/>
    </source>
</evidence>
<dbReference type="PANTHER" id="PTHR46382:SF1">
    <property type="entry name" value="PHOSPHATIDATE CYTIDYLYLTRANSFERASE"/>
    <property type="match status" value="1"/>
</dbReference>
<keyword evidence="8" id="KW-1003">Cell membrane</keyword>
<evidence type="ECO:0000256" key="14">
    <source>
        <dbReference type="ARBA" id="ARBA00023098"/>
    </source>
</evidence>
<evidence type="ECO:0000256" key="4">
    <source>
        <dbReference type="ARBA" id="ARBA00005189"/>
    </source>
</evidence>
<reference evidence="20 21" key="1">
    <citation type="journal article" date="2014" name="World J. Microbiol. Biotechnol.">
        <title>Biodiversity and physiological characteristics of Antarctic and Arctic lichens-associated bacteria.</title>
        <authorList>
            <person name="Lee Y.M."/>
            <person name="Kim E.H."/>
            <person name="Lee H.K."/>
            <person name="Hong S.G."/>
        </authorList>
    </citation>
    <scope>NUCLEOTIDE SEQUENCE [LARGE SCALE GENOMIC DNA]</scope>
    <source>
        <strain evidence="20 21">PAMC 26569</strain>
    </source>
</reference>
<evidence type="ECO:0000256" key="8">
    <source>
        <dbReference type="ARBA" id="ARBA00022475"/>
    </source>
</evidence>
<name>A0A6M8HPB7_9PROT</name>
<dbReference type="EMBL" id="CP053708">
    <property type="protein sequence ID" value="QKE90309.1"/>
    <property type="molecule type" value="Genomic_DNA"/>
</dbReference>
<keyword evidence="11 18" id="KW-0812">Transmembrane</keyword>
<evidence type="ECO:0000256" key="11">
    <source>
        <dbReference type="ARBA" id="ARBA00022692"/>
    </source>
</evidence>
<keyword evidence="10 18" id="KW-0808">Transferase</keyword>
<dbReference type="UniPathway" id="UPA00557">
    <property type="reaction ID" value="UER00614"/>
</dbReference>
<keyword evidence="15 19" id="KW-0472">Membrane</keyword>
<evidence type="ECO:0000256" key="1">
    <source>
        <dbReference type="ARBA" id="ARBA00001698"/>
    </source>
</evidence>